<dbReference type="GO" id="GO:0044550">
    <property type="term" value="P:secondary metabolite biosynthetic process"/>
    <property type="evidence" value="ECO:0007669"/>
    <property type="project" value="TreeGrafter"/>
</dbReference>
<keyword evidence="2" id="KW-0808">Transferase</keyword>
<accession>A0AAW1TCN8</accession>
<dbReference type="Proteomes" id="UP001485043">
    <property type="component" value="Unassembled WGS sequence"/>
</dbReference>
<dbReference type="Pfam" id="PF02458">
    <property type="entry name" value="Transferase"/>
    <property type="match status" value="1"/>
</dbReference>
<evidence type="ECO:0000256" key="2">
    <source>
        <dbReference type="ARBA" id="ARBA00022679"/>
    </source>
</evidence>
<gene>
    <name evidence="3" type="ORF">WJX84_002112</name>
</gene>
<dbReference type="SUPFAM" id="SSF52777">
    <property type="entry name" value="CoA-dependent acyltransferases"/>
    <property type="match status" value="1"/>
</dbReference>
<dbReference type="InterPro" id="IPR023213">
    <property type="entry name" value="CAT-like_dom_sf"/>
</dbReference>
<evidence type="ECO:0000256" key="1">
    <source>
        <dbReference type="ARBA" id="ARBA00009861"/>
    </source>
</evidence>
<dbReference type="Gene3D" id="3.30.559.10">
    <property type="entry name" value="Chloramphenicol acetyltransferase-like domain"/>
    <property type="match status" value="2"/>
</dbReference>
<comment type="caution">
    <text evidence="3">The sequence shown here is derived from an EMBL/GenBank/DDBJ whole genome shotgun (WGS) entry which is preliminary data.</text>
</comment>
<dbReference type="InterPro" id="IPR050317">
    <property type="entry name" value="Plant_Fungal_Acyltransferase"/>
</dbReference>
<dbReference type="GO" id="GO:0016747">
    <property type="term" value="F:acyltransferase activity, transferring groups other than amino-acyl groups"/>
    <property type="evidence" value="ECO:0007669"/>
    <property type="project" value="TreeGrafter"/>
</dbReference>
<comment type="similarity">
    <text evidence="1">Belongs to the plant acyltransferase family.</text>
</comment>
<organism evidence="3 4">
    <name type="scientific">Apatococcus fuscideae</name>
    <dbReference type="NCBI Taxonomy" id="2026836"/>
    <lineage>
        <taxon>Eukaryota</taxon>
        <taxon>Viridiplantae</taxon>
        <taxon>Chlorophyta</taxon>
        <taxon>core chlorophytes</taxon>
        <taxon>Trebouxiophyceae</taxon>
        <taxon>Chlorellales</taxon>
        <taxon>Chlorellaceae</taxon>
        <taxon>Apatococcus</taxon>
    </lineage>
</organism>
<keyword evidence="4" id="KW-1185">Reference proteome</keyword>
<protein>
    <submittedName>
        <fullName evidence="3">Uncharacterized protein</fullName>
    </submittedName>
</protein>
<evidence type="ECO:0000313" key="4">
    <source>
        <dbReference type="Proteomes" id="UP001485043"/>
    </source>
</evidence>
<proteinExistence type="inferred from homology"/>
<dbReference type="PANTHER" id="PTHR31642:SF310">
    <property type="entry name" value="FATTY ALCOHOL:CAFFEOYL-COA ACYLTRANSFERASE"/>
    <property type="match status" value="1"/>
</dbReference>
<name>A0AAW1TCN8_9CHLO</name>
<reference evidence="3 4" key="1">
    <citation type="journal article" date="2024" name="Nat. Commun.">
        <title>Phylogenomics reveals the evolutionary origins of lichenization in chlorophyte algae.</title>
        <authorList>
            <person name="Puginier C."/>
            <person name="Libourel C."/>
            <person name="Otte J."/>
            <person name="Skaloud P."/>
            <person name="Haon M."/>
            <person name="Grisel S."/>
            <person name="Petersen M."/>
            <person name="Berrin J.G."/>
            <person name="Delaux P.M."/>
            <person name="Dal Grande F."/>
            <person name="Keller J."/>
        </authorList>
    </citation>
    <scope>NUCLEOTIDE SEQUENCE [LARGE SCALE GENOMIC DNA]</scope>
    <source>
        <strain evidence="3 4">SAG 2523</strain>
    </source>
</reference>
<dbReference type="PANTHER" id="PTHR31642">
    <property type="entry name" value="TRICHOTHECENE 3-O-ACETYLTRANSFERASE"/>
    <property type="match status" value="1"/>
</dbReference>
<dbReference type="EMBL" id="JALJOV010000152">
    <property type="protein sequence ID" value="KAK9866555.1"/>
    <property type="molecule type" value="Genomic_DNA"/>
</dbReference>
<dbReference type="AlphaFoldDB" id="A0AAW1TCN8"/>
<evidence type="ECO:0000313" key="3">
    <source>
        <dbReference type="EMBL" id="KAK9866555.1"/>
    </source>
</evidence>
<sequence length="492" mass="52969">MAGTVVRSVSDSQSKTYLASPDLFIQYQWVACTIGFSYDLEPSRLRAAIQTLVDNHYPELTGRLHQDAQGRRFIDGSNTGFEFQIASCADLGLRDLLPAFVRPLAKEDEPVNTLAEMFIELLQPADYLSGRSPLCALRLTQVKDGSILGLSISHALADGESIGQLIGCLSQLYQDSPVSLRQSSRWDVHSLAIGGSTAGSATDAELVASLPTSGSLPATFQDLVDLGVYDLLGTSAAERKEGVALTNQVLHLNGGGLQRLRQDVLNSSAAMEAGITSISAHDIVSALAWILREFAEGNDLSTGLKKCFIFLYDLRRLVGSDIQIPQDYWGNAFSVEVVMPPPPPTGLQPQERSQSILAAAACAVHVSYQTLRADPAAVSKALGFYLGAADVGHWKQMLDAPGFNPFRDGAGGVSSWRSMSVERADFGQGMPWVVAVRTLPLSNMQLFMTSGPGGDGALCFIDFKNNGFDRLQSSSIMHNIAPEANFVKPINR</sequence>